<organism evidence="1 2">
    <name type="scientific">Necator americanus</name>
    <name type="common">Human hookworm</name>
    <dbReference type="NCBI Taxonomy" id="51031"/>
    <lineage>
        <taxon>Eukaryota</taxon>
        <taxon>Metazoa</taxon>
        <taxon>Ecdysozoa</taxon>
        <taxon>Nematoda</taxon>
        <taxon>Chromadorea</taxon>
        <taxon>Rhabditida</taxon>
        <taxon>Rhabditina</taxon>
        <taxon>Rhabditomorpha</taxon>
        <taxon>Strongyloidea</taxon>
        <taxon>Ancylostomatidae</taxon>
        <taxon>Bunostominae</taxon>
        <taxon>Necator</taxon>
    </lineage>
</organism>
<dbReference type="OrthoDB" id="5812780at2759"/>
<evidence type="ECO:0000313" key="1">
    <source>
        <dbReference type="EMBL" id="ETN79773.1"/>
    </source>
</evidence>
<dbReference type="KEGG" id="nai:NECAME_09640"/>
<name>W2TD89_NECAM</name>
<dbReference type="EMBL" id="KI659351">
    <property type="protein sequence ID" value="ETN79773.1"/>
    <property type="molecule type" value="Genomic_DNA"/>
</dbReference>
<reference evidence="1" key="1">
    <citation type="submission" date="2013-04" db="EMBL/GenBank/DDBJ databases">
        <title>Draft genome of the hookworm Necator americanus.</title>
        <authorList>
            <person name="Mitreva M."/>
        </authorList>
    </citation>
    <scope>NUCLEOTIDE SEQUENCE</scope>
</reference>
<sequence length="63" mass="7602">MCLMEAAESTNAQMTSDCRNKLMDRNKLWVKAHADYQMQYPESWHEVYNLVARHPQKDFRVKR</sequence>
<keyword evidence="2" id="KW-1185">Reference proteome</keyword>
<accession>W2TD89</accession>
<gene>
    <name evidence="1" type="ORF">NECAME_09640</name>
</gene>
<dbReference type="AlphaFoldDB" id="W2TD89"/>
<protein>
    <submittedName>
        <fullName evidence="1">Uncharacterized protein</fullName>
    </submittedName>
</protein>
<evidence type="ECO:0000313" key="2">
    <source>
        <dbReference type="Proteomes" id="UP000053676"/>
    </source>
</evidence>
<proteinExistence type="predicted"/>
<dbReference type="Proteomes" id="UP000053676">
    <property type="component" value="Unassembled WGS sequence"/>
</dbReference>